<proteinExistence type="predicted"/>
<accession>R4LBT0</accession>
<sequence length="85" mass="9328">MNQARPRARRVLTLRASIFAPSPVPGCALRLPAVASDLRTVLQDGLPPFRHSLPARRQRLVAHAPMSYPLPCLACNGLSRHILGR</sequence>
<name>R4LBT0_9PSED</name>
<keyword evidence="1" id="KW-0614">Plasmid</keyword>
<dbReference type="AlphaFoldDB" id="R4LBT0"/>
<reference evidence="1" key="1">
    <citation type="journal article" date="2013" name="Plasmid">
        <title>Sequence determination and analysis of three plasmids of Pseudomonas sp. GLE121, a psychrophile isolated from surface ice of Ecology Glacier (Antarctica).</title>
        <authorList>
            <person name="Dziewit L."/>
            <person name="Grzesiak J."/>
            <person name="Ciok A."/>
            <person name="Nieckarz M."/>
            <person name="Zdanowski M.K."/>
            <person name="Bartosik D."/>
        </authorList>
    </citation>
    <scope>NUCLEOTIDE SEQUENCE</scope>
    <source>
        <strain evidence="1">GLE121</strain>
        <plasmid evidence="1">pGLE121P3</plasmid>
    </source>
</reference>
<dbReference type="EMBL" id="KC542383">
    <property type="protein sequence ID" value="AGL12856.1"/>
    <property type="molecule type" value="Genomic_DNA"/>
</dbReference>
<organism evidence="1">
    <name type="scientific">Pseudomonas sp. GLE121</name>
    <dbReference type="NCBI Taxonomy" id="1329969"/>
    <lineage>
        <taxon>Bacteria</taxon>
        <taxon>Pseudomonadati</taxon>
        <taxon>Pseudomonadota</taxon>
        <taxon>Gammaproteobacteria</taxon>
        <taxon>Pseudomonadales</taxon>
        <taxon>Pseudomonadaceae</taxon>
        <taxon>Pseudomonas</taxon>
    </lineage>
</organism>
<evidence type="ECO:0000313" key="1">
    <source>
        <dbReference type="EMBL" id="AGL12856.1"/>
    </source>
</evidence>
<geneLocation type="plasmid" evidence="1">
    <name>pGLE121P3</name>
</geneLocation>
<protein>
    <submittedName>
        <fullName evidence="1">Uncharacterized protein</fullName>
    </submittedName>
</protein>